<dbReference type="Gene3D" id="3.50.50.60">
    <property type="entry name" value="FAD/NAD(P)-binding domain"/>
    <property type="match status" value="1"/>
</dbReference>
<dbReference type="EMBL" id="UINC01078482">
    <property type="protein sequence ID" value="SVC19601.1"/>
    <property type="molecule type" value="Genomic_DNA"/>
</dbReference>
<dbReference type="SUPFAM" id="SSF51905">
    <property type="entry name" value="FAD/NAD(P)-binding domain"/>
    <property type="match status" value="1"/>
</dbReference>
<proteinExistence type="predicted"/>
<organism evidence="1">
    <name type="scientific">marine metagenome</name>
    <dbReference type="NCBI Taxonomy" id="408172"/>
    <lineage>
        <taxon>unclassified sequences</taxon>
        <taxon>metagenomes</taxon>
        <taxon>ecological metagenomes</taxon>
    </lineage>
</organism>
<feature type="non-terminal residue" evidence="1">
    <location>
        <position position="43"/>
    </location>
</feature>
<protein>
    <recommendedName>
        <fullName evidence="2">FAD dependent oxidoreductase domain-containing protein</fullName>
    </recommendedName>
</protein>
<dbReference type="AlphaFoldDB" id="A0A382KA46"/>
<name>A0A382KA46_9ZZZZ</name>
<accession>A0A382KA46</accession>
<evidence type="ECO:0008006" key="2">
    <source>
        <dbReference type="Google" id="ProtNLM"/>
    </source>
</evidence>
<dbReference type="InterPro" id="IPR036188">
    <property type="entry name" value="FAD/NAD-bd_sf"/>
</dbReference>
<sequence>MDNSNFDIVVIGSGVIGHSIAFRLKQDAPQMKIAGLGDPVNSL</sequence>
<evidence type="ECO:0000313" key="1">
    <source>
        <dbReference type="EMBL" id="SVC19601.1"/>
    </source>
</evidence>
<reference evidence="1" key="1">
    <citation type="submission" date="2018-05" db="EMBL/GenBank/DDBJ databases">
        <authorList>
            <person name="Lanie J.A."/>
            <person name="Ng W.-L."/>
            <person name="Kazmierczak K.M."/>
            <person name="Andrzejewski T.M."/>
            <person name="Davidsen T.M."/>
            <person name="Wayne K.J."/>
            <person name="Tettelin H."/>
            <person name="Glass J.I."/>
            <person name="Rusch D."/>
            <person name="Podicherti R."/>
            <person name="Tsui H.-C.T."/>
            <person name="Winkler M.E."/>
        </authorList>
    </citation>
    <scope>NUCLEOTIDE SEQUENCE</scope>
</reference>
<gene>
    <name evidence="1" type="ORF">METZ01_LOCUS272455</name>
</gene>